<dbReference type="OrthoDB" id="9803535at2"/>
<reference evidence="2 3" key="1">
    <citation type="submission" date="2018-07" db="EMBL/GenBank/DDBJ databases">
        <title>Genomic Encyclopedia of Type Strains, Phase III (KMG-III): the genomes of soil and plant-associated and newly described type strains.</title>
        <authorList>
            <person name="Whitman W."/>
        </authorList>
    </citation>
    <scope>NUCLEOTIDE SEQUENCE [LARGE SCALE GENOMIC DNA]</scope>
    <source>
        <strain evidence="2 3">CECT 7958</strain>
    </source>
</reference>
<feature type="transmembrane region" description="Helical" evidence="1">
    <location>
        <begin position="21"/>
        <end position="39"/>
    </location>
</feature>
<protein>
    <submittedName>
        <fullName evidence="2">Putative lipoprotein DUF2279</fullName>
    </submittedName>
</protein>
<keyword evidence="1" id="KW-0472">Membrane</keyword>
<dbReference type="AlphaFoldDB" id="A0A368ZEU7"/>
<dbReference type="EMBL" id="QPJO01000004">
    <property type="protein sequence ID" value="RCW90919.1"/>
    <property type="molecule type" value="Genomic_DNA"/>
</dbReference>
<keyword evidence="1" id="KW-0812">Transmembrane</keyword>
<accession>A0A368ZEU7</accession>
<sequence>MQEHITVIYHLKGLINKVKRFLCYSVCFLGFSVGLYAQSKFDAFLTPSDSLNISRRNTVLITESIMATSTLLALNELWYADYEQSNFKTLDDSGEWLQLDKMGHMYSSYHIGRLGAQALKWSGVSKQEQLMYGATLGLGFLTAVEFMDGFSEEWGFSWTDMAANAAGTGLYIGQDLLWNEQRLLLKYSFHQTKFAAQRPDQLGNGVTEEFLKDYNGQTYWLSANINSFIKTEGIPNWLNVAFGYGADGMLTGEAQDPLFLNQNRQRQYYLSLDVDLSRIKTNSHLLKTLFDVFNLIKIPFPTLQLNGDGRIKWHYIYF</sequence>
<evidence type="ECO:0000313" key="2">
    <source>
        <dbReference type="EMBL" id="RCW90919.1"/>
    </source>
</evidence>
<evidence type="ECO:0000256" key="1">
    <source>
        <dbReference type="SAM" id="Phobius"/>
    </source>
</evidence>
<gene>
    <name evidence="2" type="ORF">DFQ08_104319</name>
</gene>
<evidence type="ECO:0000313" key="3">
    <source>
        <dbReference type="Proteomes" id="UP000253436"/>
    </source>
</evidence>
<dbReference type="Pfam" id="PF10043">
    <property type="entry name" value="DUF2279"/>
    <property type="match status" value="1"/>
</dbReference>
<keyword evidence="2" id="KW-0449">Lipoprotein</keyword>
<organism evidence="2 3">
    <name type="scientific">Winogradskyella arenosi</name>
    <dbReference type="NCBI Taxonomy" id="533325"/>
    <lineage>
        <taxon>Bacteria</taxon>
        <taxon>Pseudomonadati</taxon>
        <taxon>Bacteroidota</taxon>
        <taxon>Flavobacteriia</taxon>
        <taxon>Flavobacteriales</taxon>
        <taxon>Flavobacteriaceae</taxon>
        <taxon>Winogradskyella</taxon>
    </lineage>
</organism>
<proteinExistence type="predicted"/>
<name>A0A368ZEU7_9FLAO</name>
<dbReference type="Proteomes" id="UP000253436">
    <property type="component" value="Unassembled WGS sequence"/>
</dbReference>
<dbReference type="InterPro" id="IPR018736">
    <property type="entry name" value="DUF2279_periplasmic_lipo"/>
</dbReference>
<keyword evidence="1" id="KW-1133">Transmembrane helix</keyword>
<dbReference type="RefSeq" id="WP_114310478.1">
    <property type="nucleotide sequence ID" value="NZ_QPJO01000004.1"/>
</dbReference>
<comment type="caution">
    <text evidence="2">The sequence shown here is derived from an EMBL/GenBank/DDBJ whole genome shotgun (WGS) entry which is preliminary data.</text>
</comment>
<keyword evidence="3" id="KW-1185">Reference proteome</keyword>